<protein>
    <recommendedName>
        <fullName evidence="3">Glycine N-acyltransferase-like protein</fullName>
        <ecNumber evidence="3">2.3.1.-</ecNumber>
    </recommendedName>
</protein>
<dbReference type="InterPro" id="IPR013652">
    <property type="entry name" value="Glycine_N-acyltransferase_C"/>
</dbReference>
<dbReference type="PANTHER" id="PTHR15298">
    <property type="entry name" value="L-COA N-ACYLTRANSFERASE-RELATED"/>
    <property type="match status" value="1"/>
</dbReference>
<sequence length="276" mass="31753">MKVLTTDELRIAEGVLMKHLPKSYKVYGFIYGINRTKATTLEVVVDSWPEFTVILCRPDPKNKRAKDFMKKVSFYSTDEEVLRKVLREETDWSTYFVIGGFDISHLPTIKDVSLEKKVNHKGYTFVRLLYLPDTSNLLTSDVDSELESRISSLNLSHIDLVNKTWKFGGNEQGYRNIERLIGNFPSGCIVGVQGEPVAWILVYDYCALGILYTLPEHRGKGYAKALISTMAKRLHADGYPVYCFIEEENMVSYKLFKSMGFIEVPSYRAAWFQFNF</sequence>
<evidence type="ECO:0000259" key="4">
    <source>
        <dbReference type="PROSITE" id="PS51186"/>
    </source>
</evidence>
<dbReference type="STRING" id="37003.ENSKMAP00000019949"/>
<evidence type="ECO:0000256" key="1">
    <source>
        <dbReference type="ARBA" id="ARBA00022679"/>
    </source>
</evidence>
<dbReference type="AlphaFoldDB" id="A0A3Q3B6U9"/>
<keyword evidence="6" id="KW-1185">Reference proteome</keyword>
<accession>A0A3Q3B6U9</accession>
<dbReference type="InterPro" id="IPR010313">
    <property type="entry name" value="Glycine_N-acyltransferase"/>
</dbReference>
<dbReference type="InterPro" id="IPR016181">
    <property type="entry name" value="Acyl_CoA_acyltransferase"/>
</dbReference>
<feature type="domain" description="N-acetyltransferase" evidence="4">
    <location>
        <begin position="148"/>
        <end position="276"/>
    </location>
</feature>
<dbReference type="SUPFAM" id="SSF55729">
    <property type="entry name" value="Acyl-CoA N-acyltransferases (Nat)"/>
    <property type="match status" value="1"/>
</dbReference>
<dbReference type="Pfam" id="PF06021">
    <property type="entry name" value="Gly_acyl_tr_N"/>
    <property type="match status" value="1"/>
</dbReference>
<dbReference type="EC" id="2.3.1.-" evidence="3"/>
<dbReference type="Ensembl" id="ENSKMAT00000020215.1">
    <property type="protein sequence ID" value="ENSKMAP00000019949.1"/>
    <property type="gene ID" value="ENSKMAG00000014831.1"/>
</dbReference>
<dbReference type="KEGG" id="kmr:108234045"/>
<dbReference type="Gene3D" id="3.40.630.30">
    <property type="match status" value="1"/>
</dbReference>
<dbReference type="PANTHER" id="PTHR15298:SF17">
    <property type="entry name" value="GLYCINE N-ACYLTRANSFERASE-LIKE PROTEIN"/>
    <property type="match status" value="1"/>
</dbReference>
<dbReference type="RefSeq" id="XP_017268382.1">
    <property type="nucleotide sequence ID" value="XM_017412893.3"/>
</dbReference>
<keyword evidence="2 3" id="KW-0012">Acyltransferase</keyword>
<dbReference type="PROSITE" id="PS51186">
    <property type="entry name" value="GNAT"/>
    <property type="match status" value="1"/>
</dbReference>
<name>A0A3Q3B6U9_KRYMA</name>
<dbReference type="GeneTree" id="ENSGT00950000183133"/>
<evidence type="ECO:0000313" key="5">
    <source>
        <dbReference type="Ensembl" id="ENSKMAP00000019949.1"/>
    </source>
</evidence>
<dbReference type="CDD" id="cd04301">
    <property type="entry name" value="NAT_SF"/>
    <property type="match status" value="1"/>
</dbReference>
<dbReference type="InterPro" id="IPR015938">
    <property type="entry name" value="Glycine_N-acyltransferase_N"/>
</dbReference>
<proteinExistence type="inferred from homology"/>
<reference evidence="5" key="2">
    <citation type="submission" date="2025-09" db="UniProtKB">
        <authorList>
            <consortium name="Ensembl"/>
        </authorList>
    </citation>
    <scope>IDENTIFICATION</scope>
</reference>
<evidence type="ECO:0000256" key="2">
    <source>
        <dbReference type="ARBA" id="ARBA00023315"/>
    </source>
</evidence>
<evidence type="ECO:0000256" key="3">
    <source>
        <dbReference type="RuleBase" id="RU368002"/>
    </source>
</evidence>
<dbReference type="Proteomes" id="UP000264800">
    <property type="component" value="Unplaced"/>
</dbReference>
<evidence type="ECO:0000313" key="6">
    <source>
        <dbReference type="Proteomes" id="UP000264800"/>
    </source>
</evidence>
<dbReference type="GeneID" id="108234045"/>
<keyword evidence="1 3" id="KW-0808">Transferase</keyword>
<dbReference type="GO" id="GO:0047961">
    <property type="term" value="F:glycine N-acyltransferase activity"/>
    <property type="evidence" value="ECO:0007669"/>
    <property type="project" value="InterPro"/>
</dbReference>
<dbReference type="OMA" id="VYEYCAL"/>
<dbReference type="OrthoDB" id="61870at2759"/>
<reference evidence="5" key="1">
    <citation type="submission" date="2025-08" db="UniProtKB">
        <authorList>
            <consortium name="Ensembl"/>
        </authorList>
    </citation>
    <scope>IDENTIFICATION</scope>
</reference>
<comment type="similarity">
    <text evidence="3">Belongs to the glycine N-acyltransferase family.</text>
</comment>
<dbReference type="GO" id="GO:0005739">
    <property type="term" value="C:mitochondrion"/>
    <property type="evidence" value="ECO:0007669"/>
    <property type="project" value="InterPro"/>
</dbReference>
<organism evidence="5 6">
    <name type="scientific">Kryptolebias marmoratus</name>
    <name type="common">Mangrove killifish</name>
    <name type="synonym">Rivulus marmoratus</name>
    <dbReference type="NCBI Taxonomy" id="37003"/>
    <lineage>
        <taxon>Eukaryota</taxon>
        <taxon>Metazoa</taxon>
        <taxon>Chordata</taxon>
        <taxon>Craniata</taxon>
        <taxon>Vertebrata</taxon>
        <taxon>Euteleostomi</taxon>
        <taxon>Actinopterygii</taxon>
        <taxon>Neopterygii</taxon>
        <taxon>Teleostei</taxon>
        <taxon>Neoteleostei</taxon>
        <taxon>Acanthomorphata</taxon>
        <taxon>Ovalentaria</taxon>
        <taxon>Atherinomorphae</taxon>
        <taxon>Cyprinodontiformes</taxon>
        <taxon>Rivulidae</taxon>
        <taxon>Kryptolebias</taxon>
    </lineage>
</organism>
<dbReference type="InterPro" id="IPR000182">
    <property type="entry name" value="GNAT_dom"/>
</dbReference>
<dbReference type="Pfam" id="PF08444">
    <property type="entry name" value="Gly_acyl_tr_C"/>
    <property type="match status" value="1"/>
</dbReference>